<dbReference type="EMBL" id="CP000049">
    <property type="protein sequence ID" value="AAX17787.1"/>
    <property type="molecule type" value="Genomic_DNA"/>
</dbReference>
<reference evidence="4" key="1">
    <citation type="submission" date="2004-12" db="EMBL/GenBank/DDBJ databases">
        <title>The genome sequence of Borrelia hermsii and Borrelia turicatae: comparative analysis of two agents of endemic N. America relapsing fever.</title>
        <authorList>
            <person name="Porcella S.F."/>
            <person name="Raffel S.J."/>
            <person name="Schrumpf M.E."/>
            <person name="Montgomery B."/>
            <person name="Smith T."/>
            <person name="Schwan T.G."/>
        </authorList>
    </citation>
    <scope>NUCLEOTIDE SEQUENCE [LARGE SCALE GENOMIC DNA]</scope>
    <source>
        <strain evidence="4">91E135</strain>
    </source>
</reference>
<keyword evidence="4" id="KW-1185">Reference proteome</keyword>
<evidence type="ECO:0000313" key="3">
    <source>
        <dbReference type="EMBL" id="AAX17787.1"/>
    </source>
</evidence>
<dbReference type="InterPro" id="IPR021729">
    <property type="entry name" value="DUF3298"/>
</dbReference>
<dbReference type="Proteomes" id="UP000001205">
    <property type="component" value="Chromosome"/>
</dbReference>
<gene>
    <name evidence="3" type="ordered locus">BT0460</name>
</gene>
<feature type="signal peptide" evidence="1">
    <location>
        <begin position="1"/>
        <end position="22"/>
    </location>
</feature>
<feature type="chain" id="PRO_5044760712" description="DUF3298 domain-containing protein" evidence="1">
    <location>
        <begin position="23"/>
        <end position="232"/>
    </location>
</feature>
<dbReference type="KEGG" id="btu:BT0460"/>
<name>A0ABF7PVS7_BORT9</name>
<organism evidence="3 4">
    <name type="scientific">Borrelia turicatae (strain 91E135)</name>
    <dbReference type="NCBI Taxonomy" id="314724"/>
    <lineage>
        <taxon>Bacteria</taxon>
        <taxon>Pseudomonadati</taxon>
        <taxon>Spirochaetota</taxon>
        <taxon>Spirochaetia</taxon>
        <taxon>Spirochaetales</taxon>
        <taxon>Borreliaceae</taxon>
        <taxon>Borrelia</taxon>
    </lineage>
</organism>
<dbReference type="AlphaFoldDB" id="A0ABF7PVS7"/>
<accession>A0ABF7PVS7</accession>
<evidence type="ECO:0000313" key="4">
    <source>
        <dbReference type="Proteomes" id="UP000001205"/>
    </source>
</evidence>
<dbReference type="Pfam" id="PF11738">
    <property type="entry name" value="DUF3298"/>
    <property type="match status" value="1"/>
</dbReference>
<evidence type="ECO:0000259" key="2">
    <source>
        <dbReference type="Pfam" id="PF11738"/>
    </source>
</evidence>
<dbReference type="PROSITE" id="PS51257">
    <property type="entry name" value="PROKAR_LIPOPROTEIN"/>
    <property type="match status" value="1"/>
</dbReference>
<sequence length="232" mass="27412">MTIKLPTIIATFLLIISCTKHAQKIENTEINIEKKIIKETITDEDNNIFHIDAQTPITEGLELGFEKLIKEWKTNKIESLKTKKSKNYNYESFYYSDFEIFKSPDLKITSILYSQYTIDKYDANGITTYHPINLRGKEKIKLSDIISKDQLDSLMQVLRTQVETDFKKFGIYSDMYSNNKSKFEEEFEKAFKQYKYYFKNNNVVIFYDALTIRPRVDGKIEFIFPIDNNTEN</sequence>
<feature type="domain" description="DUF3298" evidence="2">
    <location>
        <begin position="143"/>
        <end position="226"/>
    </location>
</feature>
<dbReference type="InterPro" id="IPR037126">
    <property type="entry name" value="PdaC/RsiV-like_sf"/>
</dbReference>
<protein>
    <recommendedName>
        <fullName evidence="2">DUF3298 domain-containing protein</fullName>
    </recommendedName>
</protein>
<keyword evidence="1" id="KW-0732">Signal</keyword>
<dbReference type="Gene3D" id="3.90.640.20">
    <property type="entry name" value="Heat-shock cognate protein, ATPase"/>
    <property type="match status" value="1"/>
</dbReference>
<evidence type="ECO:0000256" key="1">
    <source>
        <dbReference type="SAM" id="SignalP"/>
    </source>
</evidence>
<dbReference type="RefSeq" id="WP_011772406.1">
    <property type="nucleotide sequence ID" value="NC_008710.1"/>
</dbReference>
<proteinExistence type="predicted"/>